<keyword evidence="3" id="KW-1185">Reference proteome</keyword>
<proteinExistence type="predicted"/>
<dbReference type="InterPro" id="IPR036188">
    <property type="entry name" value="FAD/NAD-bd_sf"/>
</dbReference>
<protein>
    <submittedName>
        <fullName evidence="2">NADH-ubiquinone oxidoreductase subunit 6</fullName>
    </submittedName>
</protein>
<feature type="domain" description="Amine oxidase" evidence="1">
    <location>
        <begin position="13"/>
        <end position="316"/>
    </location>
</feature>
<comment type="caution">
    <text evidence="2">The sequence shown here is derived from an EMBL/GenBank/DDBJ whole genome shotgun (WGS) entry which is preliminary data.</text>
</comment>
<gene>
    <name evidence="2" type="ORF">VW35_02050</name>
</gene>
<dbReference type="PANTHER" id="PTHR42923">
    <property type="entry name" value="PROTOPORPHYRINOGEN OXIDASE"/>
    <property type="match status" value="1"/>
</dbReference>
<name>A0A0F5LF92_9HYPH</name>
<reference evidence="2 3" key="1">
    <citation type="submission" date="2015-03" db="EMBL/GenBank/DDBJ databases">
        <authorList>
            <person name="Hassan Y.I."/>
            <person name="Lepp D."/>
            <person name="Zhou T."/>
        </authorList>
    </citation>
    <scope>NUCLEOTIDE SEQUENCE [LARGE SCALE GENOMIC DNA]</scope>
    <source>
        <strain evidence="2 3">GH2-10</strain>
    </source>
</reference>
<evidence type="ECO:0000259" key="1">
    <source>
        <dbReference type="Pfam" id="PF01593"/>
    </source>
</evidence>
<dbReference type="InterPro" id="IPR050464">
    <property type="entry name" value="Zeta_carotene_desat/Oxidored"/>
</dbReference>
<dbReference type="InterPro" id="IPR002937">
    <property type="entry name" value="Amino_oxidase"/>
</dbReference>
<dbReference type="PATRIC" id="fig|361041.3.peg.3794"/>
<keyword evidence="2" id="KW-0830">Ubiquinone</keyword>
<dbReference type="Gene3D" id="3.30.70.1990">
    <property type="match status" value="1"/>
</dbReference>
<dbReference type="Pfam" id="PF01593">
    <property type="entry name" value="Amino_oxidase"/>
    <property type="match status" value="1"/>
</dbReference>
<dbReference type="AlphaFoldDB" id="A0A0F5LF92"/>
<organism evidence="2 3">
    <name type="scientific">Devosia soli</name>
    <dbReference type="NCBI Taxonomy" id="361041"/>
    <lineage>
        <taxon>Bacteria</taxon>
        <taxon>Pseudomonadati</taxon>
        <taxon>Pseudomonadota</taxon>
        <taxon>Alphaproteobacteria</taxon>
        <taxon>Hyphomicrobiales</taxon>
        <taxon>Devosiaceae</taxon>
        <taxon>Devosia</taxon>
    </lineage>
</organism>
<dbReference type="PANTHER" id="PTHR42923:SF17">
    <property type="entry name" value="AMINE OXIDASE DOMAIN-CONTAINING PROTEIN"/>
    <property type="match status" value="1"/>
</dbReference>
<evidence type="ECO:0000313" key="2">
    <source>
        <dbReference type="EMBL" id="KKB80980.1"/>
    </source>
</evidence>
<dbReference type="OrthoDB" id="20837at2"/>
<dbReference type="Gene3D" id="3.50.50.60">
    <property type="entry name" value="FAD/NAD(P)-binding domain"/>
    <property type="match status" value="1"/>
</dbReference>
<dbReference type="SUPFAM" id="SSF51905">
    <property type="entry name" value="FAD/NAD(P)-binding domain"/>
    <property type="match status" value="1"/>
</dbReference>
<dbReference type="Proteomes" id="UP000033514">
    <property type="component" value="Unassembled WGS sequence"/>
</dbReference>
<accession>A0A0F5LF92</accession>
<evidence type="ECO:0000313" key="3">
    <source>
        <dbReference type="Proteomes" id="UP000033514"/>
    </source>
</evidence>
<dbReference type="Gene3D" id="1.10.405.20">
    <property type="match status" value="1"/>
</dbReference>
<dbReference type="GO" id="GO:0016491">
    <property type="term" value="F:oxidoreductase activity"/>
    <property type="evidence" value="ECO:0007669"/>
    <property type="project" value="InterPro"/>
</dbReference>
<dbReference type="RefSeq" id="WP_046141327.1">
    <property type="nucleotide sequence ID" value="NZ_LAJG01000005.1"/>
</dbReference>
<dbReference type="EMBL" id="LAJG01000005">
    <property type="protein sequence ID" value="KKB80980.1"/>
    <property type="molecule type" value="Genomic_DNA"/>
</dbReference>
<sequence>MTSSSIAVIGSGISGLSAAWLLSRSQKVTLFEKADRLGGHTNTVLAETANGRVPVDTGFIVYNAQNYPNLTALFDHLGVETSRSYMSFAVSVGAGEMEYSGKLLRGLFGQARNIARPRHWQLVADIMRFFRDAEKQIGDCDDDLSIGEFLVRFGYSQAFIDDHILPVSAAIWSTPSRGMLDFPARTFIGFFSNHSLLQVAGRPIWRTVTGGSRQYISRLLADSAFETVTSAGITTIRRHAQGAEIYFADGSHRHFDHVVLACHADQALSLLAEPSDAERAVLSNFRFTNNRAVLHTDTRFMPKRRHLWSAWNYLRSKRGEDSLSLTYWMNKLQPLPTTTNLFVTLNPHAEFAPGTVQQVIDYEHPLFDAAAIAAQRDLWQIQGQNRTWFAGAWMGYGFHEDGLQSGLEVAERIGPVARPWSVPNHRYRIEHNWVDGDSQIRAAE</sequence>
<dbReference type="STRING" id="361041.VW35_02050"/>